<organism evidence="1 2">
    <name type="scientific">Aquitalea magnusonii</name>
    <dbReference type="NCBI Taxonomy" id="332411"/>
    <lineage>
        <taxon>Bacteria</taxon>
        <taxon>Pseudomonadati</taxon>
        <taxon>Pseudomonadota</taxon>
        <taxon>Betaproteobacteria</taxon>
        <taxon>Neisseriales</taxon>
        <taxon>Chromobacteriaceae</taxon>
        <taxon>Aquitalea</taxon>
    </lineage>
</organism>
<name>A0A318JHW0_9NEIS</name>
<keyword evidence="2" id="KW-1185">Reference proteome</keyword>
<reference evidence="1 2" key="1">
    <citation type="submission" date="2018-05" db="EMBL/GenBank/DDBJ databases">
        <title>Genomic Encyclopedia of Type Strains, Phase IV (KMG-IV): sequencing the most valuable type-strain genomes for metagenomic binning, comparative biology and taxonomic classification.</title>
        <authorList>
            <person name="Goeker M."/>
        </authorList>
    </citation>
    <scope>NUCLEOTIDE SEQUENCE [LARGE SCALE GENOMIC DNA]</scope>
    <source>
        <strain evidence="1 2">DSM 25134</strain>
    </source>
</reference>
<accession>A0A318JHW0</accession>
<evidence type="ECO:0000313" key="1">
    <source>
        <dbReference type="EMBL" id="PXX49413.1"/>
    </source>
</evidence>
<evidence type="ECO:0000313" key="2">
    <source>
        <dbReference type="Proteomes" id="UP000248395"/>
    </source>
</evidence>
<proteinExistence type="predicted"/>
<protein>
    <submittedName>
        <fullName evidence="1">Uncharacterized protein</fullName>
    </submittedName>
</protein>
<dbReference type="AlphaFoldDB" id="A0A318JHW0"/>
<dbReference type="Proteomes" id="UP000248395">
    <property type="component" value="Unassembled WGS sequence"/>
</dbReference>
<gene>
    <name evidence="1" type="ORF">DFR38_10453</name>
</gene>
<comment type="caution">
    <text evidence="1">The sequence shown here is derived from an EMBL/GenBank/DDBJ whole genome shotgun (WGS) entry which is preliminary data.</text>
</comment>
<sequence length="88" mass="10394">MRQSTHNMDRQEWRATGARLYAKHGTDLPQAKLDEMTVAKIRRQYARKQRLIEMLNSSYSAAGLARRYGLHVRTVEKILRRDTWAHVK</sequence>
<dbReference type="EMBL" id="QJKC01000004">
    <property type="protein sequence ID" value="PXX49413.1"/>
    <property type="molecule type" value="Genomic_DNA"/>
</dbReference>